<dbReference type="CDD" id="cd01335">
    <property type="entry name" value="Radical_SAM"/>
    <property type="match status" value="1"/>
</dbReference>
<dbReference type="InterPro" id="IPR023867">
    <property type="entry name" value="Sulphatase_maturase_rSAM"/>
</dbReference>
<protein>
    <recommendedName>
        <fullName evidence="7">Radical SAM core domain-containing protein</fullName>
    </recommendedName>
</protein>
<dbReference type="InterPro" id="IPR013785">
    <property type="entry name" value="Aldolase_TIM"/>
</dbReference>
<accession>A0A369CC79</accession>
<dbReference type="SFLD" id="SFLDG01384">
    <property type="entry name" value="thioether_bond_formation_requi"/>
    <property type="match status" value="1"/>
</dbReference>
<keyword evidence="2" id="KW-0949">S-adenosyl-L-methionine</keyword>
<evidence type="ECO:0000256" key="5">
    <source>
        <dbReference type="ARBA" id="ARBA00023014"/>
    </source>
</evidence>
<evidence type="ECO:0000259" key="7">
    <source>
        <dbReference type="Pfam" id="PF04055"/>
    </source>
</evidence>
<evidence type="ECO:0000256" key="2">
    <source>
        <dbReference type="ARBA" id="ARBA00022691"/>
    </source>
</evidence>
<dbReference type="AlphaFoldDB" id="A0A369CC79"/>
<dbReference type="SUPFAM" id="SSF102114">
    <property type="entry name" value="Radical SAM enzymes"/>
    <property type="match status" value="1"/>
</dbReference>
<evidence type="ECO:0000256" key="3">
    <source>
        <dbReference type="ARBA" id="ARBA00022723"/>
    </source>
</evidence>
<comment type="cofactor">
    <cofactor evidence="1">
        <name>[4Fe-4S] cluster</name>
        <dbReference type="ChEBI" id="CHEBI:49883"/>
    </cofactor>
</comment>
<dbReference type="Proteomes" id="UP000252707">
    <property type="component" value="Unassembled WGS sequence"/>
</dbReference>
<dbReference type="Gene3D" id="3.20.20.70">
    <property type="entry name" value="Aldolase class I"/>
    <property type="match status" value="1"/>
</dbReference>
<comment type="caution">
    <text evidence="8">The sequence shown here is derived from an EMBL/GenBank/DDBJ whole genome shotgun (WGS) entry which is preliminary data.</text>
</comment>
<dbReference type="SFLD" id="SFLDG01072">
    <property type="entry name" value="dehydrogenase_like"/>
    <property type="match status" value="1"/>
</dbReference>
<organism evidence="8 9">
    <name type="scientific">Thioalbus denitrificans</name>
    <dbReference type="NCBI Taxonomy" id="547122"/>
    <lineage>
        <taxon>Bacteria</taxon>
        <taxon>Pseudomonadati</taxon>
        <taxon>Pseudomonadota</taxon>
        <taxon>Gammaproteobacteria</taxon>
        <taxon>Chromatiales</taxon>
        <taxon>Ectothiorhodospiraceae</taxon>
        <taxon>Thioalbus</taxon>
    </lineage>
</organism>
<dbReference type="OrthoDB" id="9792276at2"/>
<evidence type="ECO:0000256" key="1">
    <source>
        <dbReference type="ARBA" id="ARBA00001966"/>
    </source>
</evidence>
<dbReference type="PANTHER" id="PTHR43273:SF3">
    <property type="entry name" value="ANAEROBIC SULFATASE-MATURATING ENZYME HOMOLOG ASLB-RELATED"/>
    <property type="match status" value="1"/>
</dbReference>
<dbReference type="InterPro" id="IPR058240">
    <property type="entry name" value="rSAM_sf"/>
</dbReference>
<evidence type="ECO:0000256" key="4">
    <source>
        <dbReference type="ARBA" id="ARBA00023004"/>
    </source>
</evidence>
<feature type="domain" description="Radical SAM core" evidence="7">
    <location>
        <begin position="87"/>
        <end position="244"/>
    </location>
</feature>
<evidence type="ECO:0000313" key="8">
    <source>
        <dbReference type="EMBL" id="RCX31151.1"/>
    </source>
</evidence>
<keyword evidence="4" id="KW-0408">Iron</keyword>
<dbReference type="GO" id="GO:0051536">
    <property type="term" value="F:iron-sulfur cluster binding"/>
    <property type="evidence" value="ECO:0007669"/>
    <property type="project" value="UniProtKB-KW"/>
</dbReference>
<dbReference type="InterPro" id="IPR023885">
    <property type="entry name" value="4Fe4S-binding_SPASM_dom"/>
</dbReference>
<dbReference type="GO" id="GO:0016491">
    <property type="term" value="F:oxidoreductase activity"/>
    <property type="evidence" value="ECO:0007669"/>
    <property type="project" value="InterPro"/>
</dbReference>
<dbReference type="InterPro" id="IPR007197">
    <property type="entry name" value="rSAM"/>
</dbReference>
<sequence>MRLDPTRLRLLPRGRYLLVVDRRSGRWLSLAAEEEPFLRLLAADGLAPVPAEVRARVERLRRLLVDGKVGVDEPGPAFDRLNTLILKLTNACNLACSYCYDFEKVEHARVIDEETAQRAIAQALELCPERLWVILHGGEPMLVWELVERIVLRGEAEARAQGKAISFSGQTNMTRLDGRIAGFSLDHDILWGLSIDGPAPVNDALRVGHGGGGSHALFAECLRRFPRFVRSCGVLSTITALNQESLLATARHFRDLGMASWDWSLFQPIGRGRDLAGRLQLDARALGRGWEALFAAVEGGEFSGFPVKPVTKYLDNFLRGPGHNMCMRARCGAGRDLLSVSADGTIEACDCIDPVGPLGGLGHMAGGSLASARAAPLAERIRSRDMDRNDPCADCIWFALCGGTCLAHAGDIDALWPEACAMAQLAFDRISLSLAGSDALIDYAGSLR</sequence>
<dbReference type="RefSeq" id="WP_114279337.1">
    <property type="nucleotide sequence ID" value="NZ_QPJY01000003.1"/>
</dbReference>
<comment type="similarity">
    <text evidence="6">Belongs to the radical SAM superfamily. Anaerobic sulfatase-maturating enzyme family.</text>
</comment>
<dbReference type="Pfam" id="PF04055">
    <property type="entry name" value="Radical_SAM"/>
    <property type="match status" value="1"/>
</dbReference>
<evidence type="ECO:0000256" key="6">
    <source>
        <dbReference type="ARBA" id="ARBA00023601"/>
    </source>
</evidence>
<proteinExistence type="inferred from homology"/>
<gene>
    <name evidence="8" type="ORF">DFQ59_103115</name>
</gene>
<name>A0A369CC79_9GAMM</name>
<dbReference type="PANTHER" id="PTHR43273">
    <property type="entry name" value="ANAEROBIC SULFATASE-MATURATING ENZYME HOMOLOG ASLB-RELATED"/>
    <property type="match status" value="1"/>
</dbReference>
<dbReference type="GO" id="GO:0046872">
    <property type="term" value="F:metal ion binding"/>
    <property type="evidence" value="ECO:0007669"/>
    <property type="project" value="UniProtKB-KW"/>
</dbReference>
<dbReference type="NCBIfam" id="TIGR04085">
    <property type="entry name" value="rSAM_more_4Fe4S"/>
    <property type="match status" value="1"/>
</dbReference>
<keyword evidence="3" id="KW-0479">Metal-binding</keyword>
<keyword evidence="9" id="KW-1185">Reference proteome</keyword>
<keyword evidence="5" id="KW-0411">Iron-sulfur</keyword>
<evidence type="ECO:0000313" key="9">
    <source>
        <dbReference type="Proteomes" id="UP000252707"/>
    </source>
</evidence>
<dbReference type="SFLD" id="SFLDS00029">
    <property type="entry name" value="Radical_SAM"/>
    <property type="match status" value="2"/>
</dbReference>
<dbReference type="EMBL" id="QPJY01000003">
    <property type="protein sequence ID" value="RCX31151.1"/>
    <property type="molecule type" value="Genomic_DNA"/>
</dbReference>
<dbReference type="SFLD" id="SFLDG01386">
    <property type="entry name" value="main_SPASM_domain-containing"/>
    <property type="match status" value="2"/>
</dbReference>
<dbReference type="SFLD" id="SFLDG01067">
    <property type="entry name" value="SPASM/twitch_domain_containing"/>
    <property type="match status" value="2"/>
</dbReference>
<reference evidence="8 9" key="1">
    <citation type="submission" date="2018-07" db="EMBL/GenBank/DDBJ databases">
        <title>Genomic Encyclopedia of Type Strains, Phase IV (KMG-IV): sequencing the most valuable type-strain genomes for metagenomic binning, comparative biology and taxonomic classification.</title>
        <authorList>
            <person name="Goeker M."/>
        </authorList>
    </citation>
    <scope>NUCLEOTIDE SEQUENCE [LARGE SCALE GENOMIC DNA]</scope>
    <source>
        <strain evidence="8 9">DSM 26407</strain>
    </source>
</reference>